<dbReference type="Proteomes" id="UP000887580">
    <property type="component" value="Unplaced"/>
</dbReference>
<evidence type="ECO:0000313" key="1">
    <source>
        <dbReference type="Proteomes" id="UP000887580"/>
    </source>
</evidence>
<protein>
    <submittedName>
        <fullName evidence="2">Activin types I and II receptor domain-containing protein</fullName>
    </submittedName>
</protein>
<name>A0AC35G0Q8_9BILA</name>
<proteinExistence type="predicted"/>
<reference evidence="2" key="1">
    <citation type="submission" date="2022-11" db="UniProtKB">
        <authorList>
            <consortium name="WormBaseParasite"/>
        </authorList>
    </citation>
    <scope>IDENTIFICATION</scope>
</reference>
<evidence type="ECO:0000313" key="2">
    <source>
        <dbReference type="WBParaSite" id="PS1159_v2.g22199.t1"/>
    </source>
</evidence>
<sequence>MDYNPNVEECSESVKFCYKLIFLGSNLYFMEKGCNGGMIPDTKSYCNTTGSFLNSMDLGDRTIDCCNTDYCNAGPIDSSLIPSTPKPLNIDLKLVASLKPKSSNSANKNYVLIILLLAVFGIL</sequence>
<organism evidence="1 2">
    <name type="scientific">Panagrolaimus sp. PS1159</name>
    <dbReference type="NCBI Taxonomy" id="55785"/>
    <lineage>
        <taxon>Eukaryota</taxon>
        <taxon>Metazoa</taxon>
        <taxon>Ecdysozoa</taxon>
        <taxon>Nematoda</taxon>
        <taxon>Chromadorea</taxon>
        <taxon>Rhabditida</taxon>
        <taxon>Tylenchina</taxon>
        <taxon>Panagrolaimomorpha</taxon>
        <taxon>Panagrolaimoidea</taxon>
        <taxon>Panagrolaimidae</taxon>
        <taxon>Panagrolaimus</taxon>
    </lineage>
</organism>
<dbReference type="WBParaSite" id="PS1159_v2.g22199.t1">
    <property type="protein sequence ID" value="PS1159_v2.g22199.t1"/>
    <property type="gene ID" value="PS1159_v2.g22199"/>
</dbReference>
<accession>A0AC35G0Q8</accession>